<evidence type="ECO:0000256" key="2">
    <source>
        <dbReference type="ARBA" id="ARBA00022475"/>
    </source>
</evidence>
<keyword evidence="7" id="KW-0325">Glycoprotein</keyword>
<comment type="subcellular location">
    <subcellularLocation>
        <location evidence="1">Cell membrane</location>
        <topology evidence="1">Lipid-anchor</topology>
        <topology evidence="1">GPI-anchor</topology>
    </subcellularLocation>
</comment>
<dbReference type="GO" id="GO:0005886">
    <property type="term" value="C:plasma membrane"/>
    <property type="evidence" value="ECO:0007669"/>
    <property type="project" value="UniProtKB-SubCell"/>
</dbReference>
<dbReference type="GO" id="GO:0009506">
    <property type="term" value="C:plasmodesma"/>
    <property type="evidence" value="ECO:0007669"/>
    <property type="project" value="UniProtKB-ARBA"/>
</dbReference>
<dbReference type="EMBL" id="SWLB01000024">
    <property type="protein sequence ID" value="KAF3322925.1"/>
    <property type="molecule type" value="Genomic_DNA"/>
</dbReference>
<keyword evidence="3" id="KW-0449">Lipoprotein</keyword>
<reference evidence="11" key="1">
    <citation type="submission" date="2020-01" db="EMBL/GenBank/DDBJ databases">
        <title>Genome sequence of Kobresia littledalei, the first chromosome-level genome in the family Cyperaceae.</title>
        <authorList>
            <person name="Qu G."/>
        </authorList>
    </citation>
    <scope>NUCLEOTIDE SEQUENCE</scope>
    <source>
        <strain evidence="11">C.B.Clarke</strain>
        <tissue evidence="11">Leaf</tissue>
    </source>
</reference>
<evidence type="ECO:0000256" key="6">
    <source>
        <dbReference type="ARBA" id="ARBA00023157"/>
    </source>
</evidence>
<feature type="signal peptide" evidence="9">
    <location>
        <begin position="1"/>
        <end position="22"/>
    </location>
</feature>
<dbReference type="Pfam" id="PF07983">
    <property type="entry name" value="X8"/>
    <property type="match status" value="1"/>
</dbReference>
<keyword evidence="5 8" id="KW-0472">Membrane</keyword>
<dbReference type="InterPro" id="IPR012946">
    <property type="entry name" value="X8"/>
</dbReference>
<name>A0A833QF35_9POAL</name>
<evidence type="ECO:0000256" key="8">
    <source>
        <dbReference type="SAM" id="Phobius"/>
    </source>
</evidence>
<gene>
    <name evidence="11" type="ORF">FCM35_KLT12914</name>
</gene>
<dbReference type="SMART" id="SM00768">
    <property type="entry name" value="X8"/>
    <property type="match status" value="1"/>
</dbReference>
<dbReference type="FunFam" id="1.20.58.1040:FF:000001">
    <property type="entry name" value="Glucan endo-1,3-beta-glucosidase 4"/>
    <property type="match status" value="1"/>
</dbReference>
<evidence type="ECO:0000256" key="4">
    <source>
        <dbReference type="ARBA" id="ARBA00022729"/>
    </source>
</evidence>
<keyword evidence="3" id="KW-0336">GPI-anchor</keyword>
<proteinExistence type="predicted"/>
<keyword evidence="2" id="KW-1003">Cell membrane</keyword>
<dbReference type="AlphaFoldDB" id="A0A833QF35"/>
<dbReference type="PANTHER" id="PTHR31044">
    <property type="entry name" value="BETA-1,3 GLUCANASE"/>
    <property type="match status" value="1"/>
</dbReference>
<feature type="chain" id="PRO_5032995155" evidence="9">
    <location>
        <begin position="23"/>
        <end position="197"/>
    </location>
</feature>
<evidence type="ECO:0000313" key="11">
    <source>
        <dbReference type="EMBL" id="KAF3322925.1"/>
    </source>
</evidence>
<evidence type="ECO:0000256" key="5">
    <source>
        <dbReference type="ARBA" id="ARBA00023136"/>
    </source>
</evidence>
<dbReference type="GO" id="GO:0098552">
    <property type="term" value="C:side of membrane"/>
    <property type="evidence" value="ECO:0007669"/>
    <property type="project" value="UniProtKB-KW"/>
</dbReference>
<evidence type="ECO:0000256" key="9">
    <source>
        <dbReference type="SAM" id="SignalP"/>
    </source>
</evidence>
<dbReference type="PANTHER" id="PTHR31044:SF127">
    <property type="entry name" value="X8 DOMAIN-CONTAINING PROTEIN"/>
    <property type="match status" value="1"/>
</dbReference>
<feature type="transmembrane region" description="Helical" evidence="8">
    <location>
        <begin position="175"/>
        <end position="196"/>
    </location>
</feature>
<dbReference type="Gene3D" id="1.20.58.1040">
    <property type="match status" value="1"/>
</dbReference>
<keyword evidence="4 9" id="KW-0732">Signal</keyword>
<evidence type="ECO:0000259" key="10">
    <source>
        <dbReference type="SMART" id="SM00768"/>
    </source>
</evidence>
<evidence type="ECO:0000256" key="3">
    <source>
        <dbReference type="ARBA" id="ARBA00022622"/>
    </source>
</evidence>
<sequence>MPLTRWWICILLLISLISVGSAQNSSSTTFCVAIATADPTALQEGLNWACGSGGADCSPIQEGQVCYEANNLVELASYAYNDYYHKAGSSGGTCNFNGTATTVTTDPSHGSCIFSGSTQSNTTTTTTNSSSTGFAPNPMSSLFSPPPPSSLTGFSNTSITSPTDGTFSKSTQNAVSLYALVYTTYLVLLLHLLSCYI</sequence>
<keyword evidence="6" id="KW-1015">Disulfide bond</keyword>
<dbReference type="OrthoDB" id="2019109at2759"/>
<comment type="caution">
    <text evidence="11">The sequence shown here is derived from an EMBL/GenBank/DDBJ whole genome shotgun (WGS) entry which is preliminary data.</text>
</comment>
<keyword evidence="12" id="KW-1185">Reference proteome</keyword>
<evidence type="ECO:0000256" key="7">
    <source>
        <dbReference type="ARBA" id="ARBA00023180"/>
    </source>
</evidence>
<accession>A0A833QF35</accession>
<evidence type="ECO:0000313" key="12">
    <source>
        <dbReference type="Proteomes" id="UP000623129"/>
    </source>
</evidence>
<keyword evidence="8" id="KW-1133">Transmembrane helix</keyword>
<dbReference type="Proteomes" id="UP000623129">
    <property type="component" value="Unassembled WGS sequence"/>
</dbReference>
<feature type="domain" description="X8" evidence="10">
    <location>
        <begin position="29"/>
        <end position="114"/>
    </location>
</feature>
<keyword evidence="8" id="KW-0812">Transmembrane</keyword>
<organism evidence="11 12">
    <name type="scientific">Carex littledalei</name>
    <dbReference type="NCBI Taxonomy" id="544730"/>
    <lineage>
        <taxon>Eukaryota</taxon>
        <taxon>Viridiplantae</taxon>
        <taxon>Streptophyta</taxon>
        <taxon>Embryophyta</taxon>
        <taxon>Tracheophyta</taxon>
        <taxon>Spermatophyta</taxon>
        <taxon>Magnoliopsida</taxon>
        <taxon>Liliopsida</taxon>
        <taxon>Poales</taxon>
        <taxon>Cyperaceae</taxon>
        <taxon>Cyperoideae</taxon>
        <taxon>Cariceae</taxon>
        <taxon>Carex</taxon>
        <taxon>Carex subgen. Euthyceras</taxon>
    </lineage>
</organism>
<evidence type="ECO:0000256" key="1">
    <source>
        <dbReference type="ARBA" id="ARBA00004609"/>
    </source>
</evidence>
<protein>
    <submittedName>
        <fullName evidence="11">Glucan endo-1,3-beta-glucosidase 4 isoform X2</fullName>
    </submittedName>
</protein>
<dbReference type="InterPro" id="IPR044788">
    <property type="entry name" value="X8_dom_prot"/>
</dbReference>